<feature type="domain" description="DUF1540" evidence="1">
    <location>
        <begin position="5"/>
        <end position="29"/>
    </location>
</feature>
<dbReference type="InterPro" id="IPR011437">
    <property type="entry name" value="DUF1540"/>
</dbReference>
<name>A0A9D1ND97_9FIRM</name>
<reference evidence="2" key="1">
    <citation type="submission" date="2020-10" db="EMBL/GenBank/DDBJ databases">
        <authorList>
            <person name="Gilroy R."/>
        </authorList>
    </citation>
    <scope>NUCLEOTIDE SEQUENCE</scope>
    <source>
        <strain evidence="2">23406</strain>
    </source>
</reference>
<evidence type="ECO:0000259" key="1">
    <source>
        <dbReference type="Pfam" id="PF07561"/>
    </source>
</evidence>
<dbReference type="Pfam" id="PF07561">
    <property type="entry name" value="DUF1540"/>
    <property type="match status" value="2"/>
</dbReference>
<dbReference type="EMBL" id="DVOH01000049">
    <property type="protein sequence ID" value="HIV00680.1"/>
    <property type="molecule type" value="Genomic_DNA"/>
</dbReference>
<dbReference type="Proteomes" id="UP000886891">
    <property type="component" value="Unassembled WGS sequence"/>
</dbReference>
<organism evidence="2 3">
    <name type="scientific">Candidatus Stercoripulliclostridium merdipullorum</name>
    <dbReference type="NCBI Taxonomy" id="2840952"/>
    <lineage>
        <taxon>Bacteria</taxon>
        <taxon>Bacillati</taxon>
        <taxon>Bacillota</taxon>
        <taxon>Clostridia</taxon>
        <taxon>Eubacteriales</taxon>
        <taxon>Candidatus Stercoripulliclostridium</taxon>
    </lineage>
</organism>
<gene>
    <name evidence="2" type="ORF">IAB14_06180</name>
</gene>
<dbReference type="AlphaFoldDB" id="A0A9D1ND97"/>
<reference evidence="2" key="2">
    <citation type="journal article" date="2021" name="PeerJ">
        <title>Extensive microbial diversity within the chicken gut microbiome revealed by metagenomics and culture.</title>
        <authorList>
            <person name="Gilroy R."/>
            <person name="Ravi A."/>
            <person name="Getino M."/>
            <person name="Pursley I."/>
            <person name="Horton D.L."/>
            <person name="Alikhan N.F."/>
            <person name="Baker D."/>
            <person name="Gharbi K."/>
            <person name="Hall N."/>
            <person name="Watson M."/>
            <person name="Adriaenssens E.M."/>
            <person name="Foster-Nyarko E."/>
            <person name="Jarju S."/>
            <person name="Secka A."/>
            <person name="Antonio M."/>
            <person name="Oren A."/>
            <person name="Chaudhuri R.R."/>
            <person name="La Ragione R."/>
            <person name="Hildebrand F."/>
            <person name="Pallen M.J."/>
        </authorList>
    </citation>
    <scope>NUCLEOTIDE SEQUENCE</scope>
    <source>
        <strain evidence="2">23406</strain>
    </source>
</reference>
<accession>A0A9D1ND97</accession>
<sequence length="102" mass="11163">MEQLKCTTINCQHNLKNHCNAGIIAIDDKGVCDSRIKRAGGALEQTFAELEAGDDFLSDAPNVVRCSAECVYNVEGRCKASSILVCDSMLRTRCATRIKPKK</sequence>
<feature type="domain" description="DUF1540" evidence="1">
    <location>
        <begin position="64"/>
        <end position="96"/>
    </location>
</feature>
<evidence type="ECO:0000313" key="2">
    <source>
        <dbReference type="EMBL" id="HIV00680.1"/>
    </source>
</evidence>
<protein>
    <submittedName>
        <fullName evidence="2">DUF1540 domain-containing protein</fullName>
    </submittedName>
</protein>
<evidence type="ECO:0000313" key="3">
    <source>
        <dbReference type="Proteomes" id="UP000886891"/>
    </source>
</evidence>
<proteinExistence type="predicted"/>
<comment type="caution">
    <text evidence="2">The sequence shown here is derived from an EMBL/GenBank/DDBJ whole genome shotgun (WGS) entry which is preliminary data.</text>
</comment>